<organism evidence="3 4">
    <name type="scientific">Patiriisocius marinistellae</name>
    <dbReference type="NCBI Taxonomy" id="2494560"/>
    <lineage>
        <taxon>Bacteria</taxon>
        <taxon>Pseudomonadati</taxon>
        <taxon>Bacteroidota</taxon>
        <taxon>Flavobacteriia</taxon>
        <taxon>Flavobacteriales</taxon>
        <taxon>Flavobacteriaceae</taxon>
        <taxon>Patiriisocius</taxon>
    </lineage>
</organism>
<dbReference type="RefSeq" id="WP_151895227.1">
    <property type="nucleotide sequence ID" value="NZ_BKCF01000007.1"/>
</dbReference>
<dbReference type="OrthoDB" id="1398489at2"/>
<keyword evidence="1" id="KW-1133">Transmembrane helix</keyword>
<feature type="transmembrane region" description="Helical" evidence="1">
    <location>
        <begin position="132"/>
        <end position="151"/>
    </location>
</feature>
<comment type="caution">
    <text evidence="3">The sequence shown here is derived from an EMBL/GenBank/DDBJ whole genome shotgun (WGS) entry which is preliminary data.</text>
</comment>
<feature type="transmembrane region" description="Helical" evidence="1">
    <location>
        <begin position="83"/>
        <end position="104"/>
    </location>
</feature>
<dbReference type="SUPFAM" id="SSF53649">
    <property type="entry name" value="Alkaline phosphatase-like"/>
    <property type="match status" value="1"/>
</dbReference>
<feature type="domain" description="Sulfatase N-terminal" evidence="2">
    <location>
        <begin position="218"/>
        <end position="449"/>
    </location>
</feature>
<proteinExistence type="predicted"/>
<dbReference type="Gene3D" id="3.40.720.10">
    <property type="entry name" value="Alkaline Phosphatase, subunit A"/>
    <property type="match status" value="1"/>
</dbReference>
<evidence type="ECO:0000313" key="4">
    <source>
        <dbReference type="Proteomes" id="UP000326994"/>
    </source>
</evidence>
<name>A0A5J4G327_9FLAO</name>
<sequence length="497" mass="56877">MASPKKESFFVAFLKPNNVSPLLAAIAAGLYPIFFYYSNNYPLVNTWGHFGYFLSMFIGVPFVVFLFAKLIQKKIVPEKFKKYIFPFLNIFIFLFLMKVCLYAGIQKKMIVVIFFIAIVAAYLLHKHLKKIIALQLILAIIAGFSLTQHIVKQLTYDTSWMQQPDEIASATFKKKPNIYYIQPDGYVNFSTLRKAPYNYDNTKFENFVAANGFVHYPNFRSNYAATLSSNSSTFMMKHHYYNGEKSFNEALNARDIIMSKNTVLDVFKGNGYNTTFLGEKHYLLMNKPTLGYDNSNIIVSEIPFIGTGLGKQRNVVQILDSLKVNNAKPQFFFIEMFNPGHIEGRESISDGSKIEREEWLESLKKANENLTQLITVVKKKDPNALIIIMADHGGFVGMNFTEQIYKKTQDAGIINSIFSSNLLIHWPNNEAPSYDEKLVSSVNLFRILFSYLSENEQYLTNLEDNSSYVILNEGAPNDVYKYINDAGDITLEKVFKN</sequence>
<accession>A0A5J4G327</accession>
<dbReference type="InterPro" id="IPR017850">
    <property type="entry name" value="Alkaline_phosphatase_core_sf"/>
</dbReference>
<evidence type="ECO:0000313" key="3">
    <source>
        <dbReference type="EMBL" id="GEQ87309.1"/>
    </source>
</evidence>
<protein>
    <recommendedName>
        <fullName evidence="2">Sulfatase N-terminal domain-containing protein</fullName>
    </recommendedName>
</protein>
<feature type="transmembrane region" description="Helical" evidence="1">
    <location>
        <begin position="110"/>
        <end position="125"/>
    </location>
</feature>
<evidence type="ECO:0000256" key="1">
    <source>
        <dbReference type="SAM" id="Phobius"/>
    </source>
</evidence>
<keyword evidence="1" id="KW-0812">Transmembrane</keyword>
<dbReference type="InterPro" id="IPR000917">
    <property type="entry name" value="Sulfatase_N"/>
</dbReference>
<dbReference type="Pfam" id="PF00884">
    <property type="entry name" value="Sulfatase"/>
    <property type="match status" value="1"/>
</dbReference>
<keyword evidence="1" id="KW-0472">Membrane</keyword>
<evidence type="ECO:0000259" key="2">
    <source>
        <dbReference type="Pfam" id="PF00884"/>
    </source>
</evidence>
<feature type="transmembrane region" description="Helical" evidence="1">
    <location>
        <begin position="21"/>
        <end position="38"/>
    </location>
</feature>
<gene>
    <name evidence="3" type="ORF">ULMS_28170</name>
</gene>
<keyword evidence="4" id="KW-1185">Reference proteome</keyword>
<feature type="transmembrane region" description="Helical" evidence="1">
    <location>
        <begin position="50"/>
        <end position="71"/>
    </location>
</feature>
<reference evidence="3 4" key="1">
    <citation type="submission" date="2019-08" db="EMBL/GenBank/DDBJ databases">
        <title>Ulvibacter marinistellae sp. nov., isolated from a starfish, Patiria pectinifera.</title>
        <authorList>
            <person name="Kawano K."/>
            <person name="Ushijima N."/>
            <person name="Kihara M."/>
            <person name="Itoh H."/>
        </authorList>
    </citation>
    <scope>NUCLEOTIDE SEQUENCE [LARGE SCALE GENOMIC DNA]</scope>
    <source>
        <strain evidence="3 4">KK4</strain>
    </source>
</reference>
<dbReference type="EMBL" id="BKCF01000007">
    <property type="protein sequence ID" value="GEQ87309.1"/>
    <property type="molecule type" value="Genomic_DNA"/>
</dbReference>
<dbReference type="Proteomes" id="UP000326994">
    <property type="component" value="Unassembled WGS sequence"/>
</dbReference>
<dbReference type="AlphaFoldDB" id="A0A5J4G327"/>